<feature type="region of interest" description="Disordered" evidence="1">
    <location>
        <begin position="34"/>
        <end position="72"/>
    </location>
</feature>
<dbReference type="VEuPathDB" id="ToxoDB:ETH_00026965"/>
<dbReference type="PANTHER" id="PTHR36492">
    <property type="match status" value="1"/>
</dbReference>
<dbReference type="PANTHER" id="PTHR36492:SF2">
    <property type="entry name" value="[ACYL-CARRIER-PROTEIN] PHOSPHODIESTERASE PPTH"/>
    <property type="match status" value="1"/>
</dbReference>
<dbReference type="InterPro" id="IPR029052">
    <property type="entry name" value="Metallo-depent_PP-like"/>
</dbReference>
<gene>
    <name evidence="2" type="ORF">ETH_00026965</name>
</gene>
<dbReference type="GeneID" id="25254489"/>
<dbReference type="OMA" id="SHVNIDH"/>
<dbReference type="RefSeq" id="XP_013228549.1">
    <property type="nucleotide sequence ID" value="XM_013373095.1"/>
</dbReference>
<dbReference type="VEuPathDB" id="ToxoDB:ETH2_1425200"/>
<evidence type="ECO:0008006" key="4">
    <source>
        <dbReference type="Google" id="ProtNLM"/>
    </source>
</evidence>
<dbReference type="InterPro" id="IPR052963">
    <property type="entry name" value="Pantetheine_PDE"/>
</dbReference>
<organism evidence="2 3">
    <name type="scientific">Eimeria tenella</name>
    <name type="common">Coccidian parasite</name>
    <dbReference type="NCBI Taxonomy" id="5802"/>
    <lineage>
        <taxon>Eukaryota</taxon>
        <taxon>Sar</taxon>
        <taxon>Alveolata</taxon>
        <taxon>Apicomplexa</taxon>
        <taxon>Conoidasida</taxon>
        <taxon>Coccidia</taxon>
        <taxon>Eucoccidiorida</taxon>
        <taxon>Eimeriorina</taxon>
        <taxon>Eimeriidae</taxon>
        <taxon>Eimeria</taxon>
    </lineage>
</organism>
<dbReference type="SUPFAM" id="SSF56300">
    <property type="entry name" value="Metallo-dependent phosphatases"/>
    <property type="match status" value="1"/>
</dbReference>
<evidence type="ECO:0000313" key="2">
    <source>
        <dbReference type="EMBL" id="CDJ37711.1"/>
    </source>
</evidence>
<name>U6KLK6_EIMTE</name>
<reference evidence="2" key="2">
    <citation type="submission" date="2013-10" db="EMBL/GenBank/DDBJ databases">
        <authorList>
            <person name="Aslett M."/>
        </authorList>
    </citation>
    <scope>NUCLEOTIDE SEQUENCE [LARGE SCALE GENOMIC DNA]</scope>
    <source>
        <strain evidence="2">Houghton</strain>
    </source>
</reference>
<evidence type="ECO:0000256" key="1">
    <source>
        <dbReference type="SAM" id="MobiDB-lite"/>
    </source>
</evidence>
<sequence length="591" mass="65034">MRIFAWSDLHLESKVNFELVKQFCQLNRKRTDSTEAPLSTSHARSYTSGGENNCPGTSKADGSASEQPTWPPLAGSLVGNIEHLWEVVTGATAPLREDFTQDVLILAGDVHHELEGLKGSLELFCSVFGHVTFVPGNHELWVTHKDRDMGIGDSLQKFDSILRLCESLGIHTKPFSPSKGVRLVPLFSWYDELDPHFRRAALIARTPVSSAPGPVKRYPRASNQGGTSREGSRAYSSKLLLSLAENWMDYSACSWPHPLSNNDPKSGSRQCAEGNTNERHDPEAVLSKRFTGMCLGKGRRYQCRTENLHRTSTASVAVALTHADANLKETALLCGSRWAKNASSKSPHQKLPVEKAREVACKALDSCAPRRFTDAWGMPLSLAEFFAAENERRDCFVRNTQKHTIDATRSGRTFPNVARKPPFPDLHDATAAVDFTAEAQVGQKVSSESAKSLYAVNSKVEASSSPEKGRMHEYSCCDDRPVVITFSHFLPRAELATLYPLKPSALAYVMGSSRIDEQLRQADGSLHVFGHSHVNIDHKIEVRALGRTPCPPSSCKCLISFPLVSFRPDAKLGRVFCTPHASSASLALILD</sequence>
<reference evidence="2" key="1">
    <citation type="submission" date="2013-10" db="EMBL/GenBank/DDBJ databases">
        <title>Genomic analysis of the causative agents of coccidiosis in chickens.</title>
        <authorList>
            <person name="Reid A.J."/>
            <person name="Blake D."/>
            <person name="Billington K."/>
            <person name="Browne H."/>
            <person name="Dunn M."/>
            <person name="Hung S."/>
            <person name="Kawahara F."/>
            <person name="Miranda-Saavedra D."/>
            <person name="Mourier T."/>
            <person name="Nagra H."/>
            <person name="Otto T.D."/>
            <person name="Rawlings N."/>
            <person name="Sanchez A."/>
            <person name="Sanders M."/>
            <person name="Subramaniam C."/>
            <person name="Tay Y."/>
            <person name="Dear P."/>
            <person name="Doerig C."/>
            <person name="Gruber A."/>
            <person name="Parkinson J."/>
            <person name="Shirley M."/>
            <person name="Wan K.L."/>
            <person name="Berriman M."/>
            <person name="Tomley F."/>
            <person name="Pain A."/>
        </authorList>
    </citation>
    <scope>NUCLEOTIDE SEQUENCE [LARGE SCALE GENOMIC DNA]</scope>
    <source>
        <strain evidence="2">Houghton</strain>
    </source>
</reference>
<dbReference type="OrthoDB" id="550558at2759"/>
<accession>U6KLK6</accession>
<feature type="region of interest" description="Disordered" evidence="1">
    <location>
        <begin position="211"/>
        <end position="231"/>
    </location>
</feature>
<evidence type="ECO:0000313" key="3">
    <source>
        <dbReference type="Proteomes" id="UP000030747"/>
    </source>
</evidence>
<protein>
    <recommendedName>
        <fullName evidence="4">Calcineurin-like phosphoesterase domain-containing protein</fullName>
    </recommendedName>
</protein>
<dbReference type="Proteomes" id="UP000030747">
    <property type="component" value="Unassembled WGS sequence"/>
</dbReference>
<dbReference type="EMBL" id="HG673774">
    <property type="protein sequence ID" value="CDJ37711.1"/>
    <property type="molecule type" value="Genomic_DNA"/>
</dbReference>
<keyword evidence="3" id="KW-1185">Reference proteome</keyword>
<proteinExistence type="predicted"/>
<dbReference type="AlphaFoldDB" id="U6KLK6"/>
<feature type="compositionally biased region" description="Polar residues" evidence="1">
    <location>
        <begin position="34"/>
        <end position="56"/>
    </location>
</feature>